<dbReference type="Pfam" id="PF03407">
    <property type="entry name" value="Nucleotid_trans"/>
    <property type="match status" value="1"/>
</dbReference>
<keyword evidence="3" id="KW-0812">Transmembrane</keyword>
<dbReference type="EMBL" id="HBGE01011600">
    <property type="protein sequence ID" value="CAD9099849.1"/>
    <property type="molecule type" value="Transcribed_RNA"/>
</dbReference>
<dbReference type="AlphaFoldDB" id="A0A7S1LBL5"/>
<reference evidence="5" key="1">
    <citation type="submission" date="2021-01" db="EMBL/GenBank/DDBJ databases">
        <authorList>
            <person name="Corre E."/>
            <person name="Pelletier E."/>
            <person name="Niang G."/>
            <person name="Scheremetjew M."/>
            <person name="Finn R."/>
            <person name="Kale V."/>
            <person name="Holt S."/>
            <person name="Cochrane G."/>
            <person name="Meng A."/>
            <person name="Brown T."/>
            <person name="Cohen L."/>
        </authorList>
    </citation>
    <scope>NUCLEOTIDE SEQUENCE</scope>
    <source>
        <strain evidence="5">OF101</strain>
    </source>
</reference>
<dbReference type="InterPro" id="IPR005069">
    <property type="entry name" value="Nucl-diP-sugar_transferase"/>
</dbReference>
<dbReference type="SUPFAM" id="SSF53448">
    <property type="entry name" value="Nucleotide-diphospho-sugar transferases"/>
    <property type="match status" value="1"/>
</dbReference>
<protein>
    <recommendedName>
        <fullName evidence="4">Nucleotide-diphospho-sugar transferase domain-containing protein</fullName>
    </recommendedName>
</protein>
<keyword evidence="3" id="KW-0472">Membrane</keyword>
<evidence type="ECO:0000256" key="2">
    <source>
        <dbReference type="SAM" id="MobiDB-lite"/>
    </source>
</evidence>
<feature type="region of interest" description="Disordered" evidence="2">
    <location>
        <begin position="40"/>
        <end position="114"/>
    </location>
</feature>
<feature type="transmembrane region" description="Helical" evidence="3">
    <location>
        <begin position="6"/>
        <end position="27"/>
    </location>
</feature>
<evidence type="ECO:0000256" key="1">
    <source>
        <dbReference type="ARBA" id="ARBA00007033"/>
    </source>
</evidence>
<dbReference type="InterPro" id="IPR029044">
    <property type="entry name" value="Nucleotide-diphossugar_trans"/>
</dbReference>
<evidence type="ECO:0000313" key="5">
    <source>
        <dbReference type="EMBL" id="CAD9099849.1"/>
    </source>
</evidence>
<comment type="similarity">
    <text evidence="1">Belongs to the glycosyltransferase 77 family.</text>
</comment>
<feature type="non-terminal residue" evidence="5">
    <location>
        <position position="410"/>
    </location>
</feature>
<feature type="compositionally biased region" description="Polar residues" evidence="2">
    <location>
        <begin position="96"/>
        <end position="114"/>
    </location>
</feature>
<name>A0A7S1LBL5_ALECA</name>
<sequence length="410" mass="45455">MSTWVFVPFLRVCVHCLSVYACTLWFFRHFGHSGPSIRFRQPAPASTGAASEAGVPSSGEATTSGAAVTTEASRASPATAPDRPPVTTVAPAASRAGTTTRPSTLPQRPATSKQKLSWEAQEALGSKHCASRRSSWQDLARCSREGTLVVSSADSRYAKPLVRLAKTAASVGRFPCLVIYAQEDWPELCDERVFAVRLRHELLPTPEFCRGPWSRLWGWRRTQFYKTFALRSLLHRGYDVLMLDADHWFRSDPWPCMQRAAGAGGFETLATRSTGDMHYVNFGLAWIRRTAATLLMSERLHNRTFGGWDQFLWNQEMEGLSLACCSSKELASFLGNDKALHSTKAAPMASHELRCATLRAPTLGMPEKANKTFVWDRWKFNEGGWHGGRVYSHCRPCPVTCKPVSAPGRG</sequence>
<feature type="compositionally biased region" description="Polar residues" evidence="2">
    <location>
        <begin position="59"/>
        <end position="73"/>
    </location>
</feature>
<evidence type="ECO:0000256" key="3">
    <source>
        <dbReference type="SAM" id="Phobius"/>
    </source>
</evidence>
<feature type="domain" description="Nucleotide-diphospho-sugar transferase" evidence="4">
    <location>
        <begin position="226"/>
        <end position="319"/>
    </location>
</feature>
<gene>
    <name evidence="5" type="ORF">ACAT0790_LOCUS6815</name>
</gene>
<keyword evidence="3" id="KW-1133">Transmembrane helix</keyword>
<organism evidence="5">
    <name type="scientific">Alexandrium catenella</name>
    <name type="common">Red tide dinoflagellate</name>
    <name type="synonym">Gonyaulax catenella</name>
    <dbReference type="NCBI Taxonomy" id="2925"/>
    <lineage>
        <taxon>Eukaryota</taxon>
        <taxon>Sar</taxon>
        <taxon>Alveolata</taxon>
        <taxon>Dinophyceae</taxon>
        <taxon>Gonyaulacales</taxon>
        <taxon>Pyrocystaceae</taxon>
        <taxon>Alexandrium</taxon>
    </lineage>
</organism>
<proteinExistence type="inferred from homology"/>
<accession>A0A7S1LBL5</accession>
<evidence type="ECO:0000259" key="4">
    <source>
        <dbReference type="Pfam" id="PF03407"/>
    </source>
</evidence>